<proteinExistence type="predicted"/>
<dbReference type="OrthoDB" id="5905640at2759"/>
<evidence type="ECO:0000313" key="3">
    <source>
        <dbReference type="Proteomes" id="UP000580250"/>
    </source>
</evidence>
<evidence type="ECO:0000256" key="1">
    <source>
        <dbReference type="SAM" id="MobiDB-lite"/>
    </source>
</evidence>
<dbReference type="EMBL" id="CAJEWN010000047">
    <property type="protein sequence ID" value="CAD2150941.1"/>
    <property type="molecule type" value="Genomic_DNA"/>
</dbReference>
<accession>A0A6V7UBE6</accession>
<name>A0A6V7UBE6_MELEN</name>
<protein>
    <submittedName>
        <fullName evidence="2">Uncharacterized protein</fullName>
    </submittedName>
</protein>
<gene>
    <name evidence="2" type="ORF">MENT_LOCUS10204</name>
</gene>
<reference evidence="2 3" key="1">
    <citation type="submission" date="2020-08" db="EMBL/GenBank/DDBJ databases">
        <authorList>
            <person name="Koutsovoulos G."/>
            <person name="Danchin GJ E."/>
        </authorList>
    </citation>
    <scope>NUCLEOTIDE SEQUENCE [LARGE SCALE GENOMIC DNA]</scope>
</reference>
<organism evidence="2 3">
    <name type="scientific">Meloidogyne enterolobii</name>
    <name type="common">Root-knot nematode worm</name>
    <name type="synonym">Meloidogyne mayaguensis</name>
    <dbReference type="NCBI Taxonomy" id="390850"/>
    <lineage>
        <taxon>Eukaryota</taxon>
        <taxon>Metazoa</taxon>
        <taxon>Ecdysozoa</taxon>
        <taxon>Nematoda</taxon>
        <taxon>Chromadorea</taxon>
        <taxon>Rhabditida</taxon>
        <taxon>Tylenchina</taxon>
        <taxon>Tylenchomorpha</taxon>
        <taxon>Tylenchoidea</taxon>
        <taxon>Meloidogynidae</taxon>
        <taxon>Meloidogyninae</taxon>
        <taxon>Meloidogyne</taxon>
    </lineage>
</organism>
<comment type="caution">
    <text evidence="2">The sequence shown here is derived from an EMBL/GenBank/DDBJ whole genome shotgun (WGS) entry which is preliminary data.</text>
</comment>
<dbReference type="Proteomes" id="UP000580250">
    <property type="component" value="Unassembled WGS sequence"/>
</dbReference>
<feature type="compositionally biased region" description="Low complexity" evidence="1">
    <location>
        <begin position="181"/>
        <end position="192"/>
    </location>
</feature>
<sequence length="436" mass="50421">MFKLFLNISEKYTNFYFIFNFQTIFHNCTNTMPSTTSTESSIKVPSITNSQGIHFHDHFSRNQFEKLINLKLKTLNCHDVKCKKEKDFMKKSISRLAQTFTEIFALYEKQRKDMMIIYNLYNKLCEEFALPYKIEKPMEYESRRLAQIAEMIRGIFLKKNDEFKHEHSTENVFLDKQSKQNNLNTSTSLNNGFNGGPQPPNSHNQQFQNKNVKIIQNGQIKNDFNENNRKRRSTPIILNKSPSISASLSVQPPSTSAKLPTFLKETFCPSPIVSINLNSPQANNLNQMRQWKIPRTVNCNNNINGYKNNNTQQQIVNGNIQMNNHHPNNHQQQHYLSQTTTPQINPPMNVNSSKLQYKNQKIQQQQTNNNPHFLRSSNIQNSSNKQQFATPTASALVVSGQELLLHELLGVSEKRAKFTARKATCDEIEIIELDDD</sequence>
<dbReference type="AlphaFoldDB" id="A0A6V7UBE6"/>
<feature type="region of interest" description="Disordered" evidence="1">
    <location>
        <begin position="176"/>
        <end position="205"/>
    </location>
</feature>
<evidence type="ECO:0000313" key="2">
    <source>
        <dbReference type="EMBL" id="CAD2150941.1"/>
    </source>
</evidence>